<protein>
    <submittedName>
        <fullName evidence="1">Uncharacterized protein</fullName>
    </submittedName>
</protein>
<reference evidence="1 2" key="2">
    <citation type="journal article" date="2022" name="Mol. Ecol. Resour.">
        <title>The genomes of chicory, endive, great burdock and yacon provide insights into Asteraceae paleo-polyploidization history and plant inulin production.</title>
        <authorList>
            <person name="Fan W."/>
            <person name="Wang S."/>
            <person name="Wang H."/>
            <person name="Wang A."/>
            <person name="Jiang F."/>
            <person name="Liu H."/>
            <person name="Zhao H."/>
            <person name="Xu D."/>
            <person name="Zhang Y."/>
        </authorList>
    </citation>
    <scope>NUCLEOTIDE SEQUENCE [LARGE SCALE GENOMIC DNA]</scope>
    <source>
        <strain evidence="2">cv. Niubang</strain>
    </source>
</reference>
<reference evidence="2" key="1">
    <citation type="journal article" date="2022" name="Mol. Ecol. Resour.">
        <title>The genomes of chicory, endive, great burdock and yacon provide insights into Asteraceae palaeo-polyploidization history and plant inulin production.</title>
        <authorList>
            <person name="Fan W."/>
            <person name="Wang S."/>
            <person name="Wang H."/>
            <person name="Wang A."/>
            <person name="Jiang F."/>
            <person name="Liu H."/>
            <person name="Zhao H."/>
            <person name="Xu D."/>
            <person name="Zhang Y."/>
        </authorList>
    </citation>
    <scope>NUCLEOTIDE SEQUENCE [LARGE SCALE GENOMIC DNA]</scope>
    <source>
        <strain evidence="2">cv. Niubang</strain>
    </source>
</reference>
<dbReference type="EMBL" id="CM042059">
    <property type="protein sequence ID" value="KAI3681301.1"/>
    <property type="molecule type" value="Genomic_DNA"/>
</dbReference>
<dbReference type="Proteomes" id="UP001055879">
    <property type="component" value="Linkage Group LG13"/>
</dbReference>
<evidence type="ECO:0000313" key="2">
    <source>
        <dbReference type="Proteomes" id="UP001055879"/>
    </source>
</evidence>
<name>A0ACB8Y942_ARCLA</name>
<accession>A0ACB8Y942</accession>
<proteinExistence type="predicted"/>
<comment type="caution">
    <text evidence="1">The sequence shown here is derived from an EMBL/GenBank/DDBJ whole genome shotgun (WGS) entry which is preliminary data.</text>
</comment>
<evidence type="ECO:0000313" key="1">
    <source>
        <dbReference type="EMBL" id="KAI3681301.1"/>
    </source>
</evidence>
<sequence length="171" mass="19831">MFNIFNKTRRQLHRTVFEVAKQAKRNGEKLGWVITVGIIFIAFSILHNLYIMFLIEVSNGQGCSNLEWKYEVLEEYHKDLTTMEGREASSVIGRYREIQIFFEILSSRTNHVLIGGVVINNDNYSAELNYTRIKPTSYCYLHYAGLGLQRAIYGETVSMVQLLQDKVQPQK</sequence>
<gene>
    <name evidence="1" type="ORF">L6452_36091</name>
</gene>
<organism evidence="1 2">
    <name type="scientific">Arctium lappa</name>
    <name type="common">Greater burdock</name>
    <name type="synonym">Lappa major</name>
    <dbReference type="NCBI Taxonomy" id="4217"/>
    <lineage>
        <taxon>Eukaryota</taxon>
        <taxon>Viridiplantae</taxon>
        <taxon>Streptophyta</taxon>
        <taxon>Embryophyta</taxon>
        <taxon>Tracheophyta</taxon>
        <taxon>Spermatophyta</taxon>
        <taxon>Magnoliopsida</taxon>
        <taxon>eudicotyledons</taxon>
        <taxon>Gunneridae</taxon>
        <taxon>Pentapetalae</taxon>
        <taxon>asterids</taxon>
        <taxon>campanulids</taxon>
        <taxon>Asterales</taxon>
        <taxon>Asteraceae</taxon>
        <taxon>Carduoideae</taxon>
        <taxon>Cardueae</taxon>
        <taxon>Arctiinae</taxon>
        <taxon>Arctium</taxon>
    </lineage>
</organism>
<keyword evidence="2" id="KW-1185">Reference proteome</keyword>